<gene>
    <name evidence="3" type="ORF">METZ01_LOCUS22547</name>
</gene>
<accession>A0A381PW95</accession>
<dbReference type="AlphaFoldDB" id="A0A381PW95"/>
<evidence type="ECO:0000259" key="2">
    <source>
        <dbReference type="Pfam" id="PF13439"/>
    </source>
</evidence>
<organism evidence="3">
    <name type="scientific">marine metagenome</name>
    <dbReference type="NCBI Taxonomy" id="408172"/>
    <lineage>
        <taxon>unclassified sequences</taxon>
        <taxon>metagenomes</taxon>
        <taxon>ecological metagenomes</taxon>
    </lineage>
</organism>
<dbReference type="InterPro" id="IPR001296">
    <property type="entry name" value="Glyco_trans_1"/>
</dbReference>
<sequence>MEPIARGVAARGHKVHVVAPWHPLIKRASVENGIHFHFFRYMPLSSLNVFGYASALKNDTDLRPSAYAAAPFALFAGWRAAQKVAKTHGATIMHGHWVIPGGVIAATAAGTIPVILSLHGSDIFVAEHHGLARRAAKFAFQRAAWVTACSSNLRQRAMVLGARENQIEVLPYGVDGDRFKPDAIARARVRHKLNISADQPMVFMAGRLVRKKGFGSLLKAAVRLIPNWPTLQVIIAGIGDLDGELRAEVTSLNLNNNVQFTGKLPQDDIPGYLTAADLVVVPSIQDDAGNVDGLPNILMEALASETAVVTTKVGGIDAVAVDGRTALVVPPNDGLALAMAIENLLKNPSRRSELGQTARTEVCNNYQWTQFASRLDEIYSEAVRS</sequence>
<dbReference type="SUPFAM" id="SSF53756">
    <property type="entry name" value="UDP-Glycosyltransferase/glycogen phosphorylase"/>
    <property type="match status" value="1"/>
</dbReference>
<protein>
    <recommendedName>
        <fullName evidence="4">Glycosyltransferase subfamily 4-like N-terminal domain-containing protein</fullName>
    </recommendedName>
</protein>
<dbReference type="EMBL" id="UINC01001069">
    <property type="protein sequence ID" value="SUZ69693.1"/>
    <property type="molecule type" value="Genomic_DNA"/>
</dbReference>
<dbReference type="InterPro" id="IPR028098">
    <property type="entry name" value="Glyco_trans_4-like_N"/>
</dbReference>
<dbReference type="Gene3D" id="3.40.50.2000">
    <property type="entry name" value="Glycogen Phosphorylase B"/>
    <property type="match status" value="2"/>
</dbReference>
<proteinExistence type="predicted"/>
<dbReference type="PANTHER" id="PTHR12526">
    <property type="entry name" value="GLYCOSYLTRANSFERASE"/>
    <property type="match status" value="1"/>
</dbReference>
<name>A0A381PW95_9ZZZZ</name>
<dbReference type="Pfam" id="PF00534">
    <property type="entry name" value="Glycos_transf_1"/>
    <property type="match status" value="1"/>
</dbReference>
<dbReference type="CDD" id="cd03801">
    <property type="entry name" value="GT4_PimA-like"/>
    <property type="match status" value="1"/>
</dbReference>
<evidence type="ECO:0000313" key="3">
    <source>
        <dbReference type="EMBL" id="SUZ69693.1"/>
    </source>
</evidence>
<reference evidence="3" key="1">
    <citation type="submission" date="2018-05" db="EMBL/GenBank/DDBJ databases">
        <authorList>
            <person name="Lanie J.A."/>
            <person name="Ng W.-L."/>
            <person name="Kazmierczak K.M."/>
            <person name="Andrzejewski T.M."/>
            <person name="Davidsen T.M."/>
            <person name="Wayne K.J."/>
            <person name="Tettelin H."/>
            <person name="Glass J.I."/>
            <person name="Rusch D."/>
            <person name="Podicherti R."/>
            <person name="Tsui H.-C.T."/>
            <person name="Winkler M.E."/>
        </authorList>
    </citation>
    <scope>NUCLEOTIDE SEQUENCE</scope>
</reference>
<dbReference type="Pfam" id="PF13439">
    <property type="entry name" value="Glyco_transf_4"/>
    <property type="match status" value="1"/>
</dbReference>
<evidence type="ECO:0008006" key="4">
    <source>
        <dbReference type="Google" id="ProtNLM"/>
    </source>
</evidence>
<evidence type="ECO:0000259" key="1">
    <source>
        <dbReference type="Pfam" id="PF00534"/>
    </source>
</evidence>
<feature type="domain" description="Glycosyltransferase subfamily 4-like N-terminal" evidence="2">
    <location>
        <begin position="4"/>
        <end position="178"/>
    </location>
</feature>
<dbReference type="GO" id="GO:0016757">
    <property type="term" value="F:glycosyltransferase activity"/>
    <property type="evidence" value="ECO:0007669"/>
    <property type="project" value="InterPro"/>
</dbReference>
<feature type="domain" description="Glycosyl transferase family 1" evidence="1">
    <location>
        <begin position="188"/>
        <end position="359"/>
    </location>
</feature>
<dbReference type="PANTHER" id="PTHR12526:SF636">
    <property type="entry name" value="BLL3647 PROTEIN"/>
    <property type="match status" value="1"/>
</dbReference>